<evidence type="ECO:0000259" key="5">
    <source>
        <dbReference type="PROSITE" id="PS50977"/>
    </source>
</evidence>
<dbReference type="PRINTS" id="PR00455">
    <property type="entry name" value="HTHTETR"/>
</dbReference>
<dbReference type="GO" id="GO:0000976">
    <property type="term" value="F:transcription cis-regulatory region binding"/>
    <property type="evidence" value="ECO:0007669"/>
    <property type="project" value="TreeGrafter"/>
</dbReference>
<reference evidence="6" key="1">
    <citation type="journal article" date="2014" name="Int. J. Syst. Evol. Microbiol.">
        <title>Complete genome sequence of Corynebacterium casei LMG S-19264T (=DSM 44701T), isolated from a smear-ripened cheese.</title>
        <authorList>
            <consortium name="US DOE Joint Genome Institute (JGI-PGF)"/>
            <person name="Walter F."/>
            <person name="Albersmeier A."/>
            <person name="Kalinowski J."/>
            <person name="Ruckert C."/>
        </authorList>
    </citation>
    <scope>NUCLEOTIDE SEQUENCE</scope>
    <source>
        <strain evidence="6">JCM 4391</strain>
    </source>
</reference>
<dbReference type="Proteomes" id="UP000636661">
    <property type="component" value="Unassembled WGS sequence"/>
</dbReference>
<feature type="domain" description="HTH tetR-type" evidence="5">
    <location>
        <begin position="7"/>
        <end position="67"/>
    </location>
</feature>
<dbReference type="AlphaFoldDB" id="A0A918HXZ0"/>
<comment type="caution">
    <text evidence="6">The sequence shown here is derived from an EMBL/GenBank/DDBJ whole genome shotgun (WGS) entry which is preliminary data.</text>
</comment>
<reference evidence="6" key="2">
    <citation type="submission" date="2020-09" db="EMBL/GenBank/DDBJ databases">
        <authorList>
            <person name="Sun Q."/>
            <person name="Ohkuma M."/>
        </authorList>
    </citation>
    <scope>NUCLEOTIDE SEQUENCE</scope>
    <source>
        <strain evidence="6">JCM 4391</strain>
    </source>
</reference>
<dbReference type="InterPro" id="IPR036271">
    <property type="entry name" value="Tet_transcr_reg_TetR-rel_C_sf"/>
</dbReference>
<protein>
    <recommendedName>
        <fullName evidence="5">HTH tetR-type domain-containing protein</fullName>
    </recommendedName>
</protein>
<dbReference type="InterPro" id="IPR009057">
    <property type="entry name" value="Homeodomain-like_sf"/>
</dbReference>
<feature type="DNA-binding region" description="H-T-H motif" evidence="4">
    <location>
        <begin position="30"/>
        <end position="49"/>
    </location>
</feature>
<evidence type="ECO:0000256" key="3">
    <source>
        <dbReference type="ARBA" id="ARBA00023163"/>
    </source>
</evidence>
<sequence>MAQTRAAHTRRRVLLAAAGELAQHGYSGTSLARIASRAGVTMGALTFHFPTKPALAKGVYEDGAASTRTAVDRALGRSRLPLQNVIDITHEVARLLRTDASVRAACRLSREEAGAGCTWHRLWLGDVERLAGEAQAGGHLGEKCSAGLLCVLVVCMLAGLDAPAAHTSGSVAEDLDTLSRLWGLVLGSVAAPRSPALLPGGSPS</sequence>
<keyword evidence="3" id="KW-0804">Transcription</keyword>
<dbReference type="InterPro" id="IPR023772">
    <property type="entry name" value="DNA-bd_HTH_TetR-type_CS"/>
</dbReference>
<dbReference type="PROSITE" id="PS01081">
    <property type="entry name" value="HTH_TETR_1"/>
    <property type="match status" value="1"/>
</dbReference>
<dbReference type="Gene3D" id="1.10.357.10">
    <property type="entry name" value="Tetracycline Repressor, domain 2"/>
    <property type="match status" value="1"/>
</dbReference>
<keyword evidence="2 4" id="KW-0238">DNA-binding</keyword>
<evidence type="ECO:0000313" key="7">
    <source>
        <dbReference type="Proteomes" id="UP000636661"/>
    </source>
</evidence>
<organism evidence="6 7">
    <name type="scientific">Streptomyces lavendofoliae</name>
    <dbReference type="NCBI Taxonomy" id="67314"/>
    <lineage>
        <taxon>Bacteria</taxon>
        <taxon>Bacillati</taxon>
        <taxon>Actinomycetota</taxon>
        <taxon>Actinomycetes</taxon>
        <taxon>Kitasatosporales</taxon>
        <taxon>Streptomycetaceae</taxon>
        <taxon>Streptomyces</taxon>
    </lineage>
</organism>
<proteinExistence type="predicted"/>
<dbReference type="InterPro" id="IPR050109">
    <property type="entry name" value="HTH-type_TetR-like_transc_reg"/>
</dbReference>
<dbReference type="RefSeq" id="WP_189550997.1">
    <property type="nucleotide sequence ID" value="NZ_BMTP01000006.1"/>
</dbReference>
<dbReference type="PANTHER" id="PTHR30055:SF234">
    <property type="entry name" value="HTH-TYPE TRANSCRIPTIONAL REGULATOR BETI"/>
    <property type="match status" value="1"/>
</dbReference>
<keyword evidence="1" id="KW-0805">Transcription regulation</keyword>
<evidence type="ECO:0000256" key="4">
    <source>
        <dbReference type="PROSITE-ProRule" id="PRU00335"/>
    </source>
</evidence>
<evidence type="ECO:0000256" key="2">
    <source>
        <dbReference type="ARBA" id="ARBA00023125"/>
    </source>
</evidence>
<name>A0A918HXZ0_9ACTN</name>
<accession>A0A918HXZ0</accession>
<evidence type="ECO:0000256" key="1">
    <source>
        <dbReference type="ARBA" id="ARBA00023015"/>
    </source>
</evidence>
<dbReference type="EMBL" id="BMTP01000006">
    <property type="protein sequence ID" value="GGU37938.1"/>
    <property type="molecule type" value="Genomic_DNA"/>
</dbReference>
<dbReference type="GO" id="GO:0003700">
    <property type="term" value="F:DNA-binding transcription factor activity"/>
    <property type="evidence" value="ECO:0007669"/>
    <property type="project" value="TreeGrafter"/>
</dbReference>
<dbReference type="PANTHER" id="PTHR30055">
    <property type="entry name" value="HTH-TYPE TRANSCRIPTIONAL REGULATOR RUTR"/>
    <property type="match status" value="1"/>
</dbReference>
<gene>
    <name evidence="6" type="ORF">GCM10010274_26520</name>
</gene>
<dbReference type="SUPFAM" id="SSF46689">
    <property type="entry name" value="Homeodomain-like"/>
    <property type="match status" value="1"/>
</dbReference>
<dbReference type="InterPro" id="IPR001647">
    <property type="entry name" value="HTH_TetR"/>
</dbReference>
<keyword evidence="7" id="KW-1185">Reference proteome</keyword>
<dbReference type="Pfam" id="PF00440">
    <property type="entry name" value="TetR_N"/>
    <property type="match status" value="1"/>
</dbReference>
<dbReference type="SUPFAM" id="SSF48498">
    <property type="entry name" value="Tetracyclin repressor-like, C-terminal domain"/>
    <property type="match status" value="1"/>
</dbReference>
<dbReference type="PROSITE" id="PS50977">
    <property type="entry name" value="HTH_TETR_2"/>
    <property type="match status" value="1"/>
</dbReference>
<evidence type="ECO:0000313" key="6">
    <source>
        <dbReference type="EMBL" id="GGU37938.1"/>
    </source>
</evidence>